<gene>
    <name evidence="1" type="ORF">LVJ94_17865</name>
</gene>
<dbReference type="EMBL" id="CP089983">
    <property type="protein sequence ID" value="WXB09088.1"/>
    <property type="molecule type" value="Genomic_DNA"/>
</dbReference>
<protein>
    <submittedName>
        <fullName evidence="1">Uncharacterized protein</fullName>
    </submittedName>
</protein>
<evidence type="ECO:0000313" key="1">
    <source>
        <dbReference type="EMBL" id="WXB09088.1"/>
    </source>
</evidence>
<accession>A0ABZ2LGT0</accession>
<dbReference type="InterPro" id="IPR015424">
    <property type="entry name" value="PyrdxlP-dep_Trfase"/>
</dbReference>
<reference evidence="1" key="1">
    <citation type="submission" date="2021-12" db="EMBL/GenBank/DDBJ databases">
        <title>Discovery of the Pendulisporaceae a myxobacterial family with distinct sporulation behavior and unique specialized metabolism.</title>
        <authorList>
            <person name="Garcia R."/>
            <person name="Popoff A."/>
            <person name="Bader C.D."/>
            <person name="Loehr J."/>
            <person name="Walesch S."/>
            <person name="Walt C."/>
            <person name="Boldt J."/>
            <person name="Bunk B."/>
            <person name="Haeckl F.J.F.P.J."/>
            <person name="Gunesch A.P."/>
            <person name="Birkelbach J."/>
            <person name="Nuebel U."/>
            <person name="Pietschmann T."/>
            <person name="Bach T."/>
            <person name="Mueller R."/>
        </authorList>
    </citation>
    <scope>NUCLEOTIDE SEQUENCE</scope>
    <source>
        <strain evidence="1">MSr11367</strain>
    </source>
</reference>
<keyword evidence="2" id="KW-1185">Reference proteome</keyword>
<dbReference type="Gene3D" id="3.40.640.10">
    <property type="entry name" value="Type I PLP-dependent aspartate aminotransferase-like (Major domain)"/>
    <property type="match status" value="1"/>
</dbReference>
<proteinExistence type="predicted"/>
<evidence type="ECO:0000313" key="2">
    <source>
        <dbReference type="Proteomes" id="UP001374803"/>
    </source>
</evidence>
<organism evidence="1 2">
    <name type="scientific">Pendulispora rubella</name>
    <dbReference type="NCBI Taxonomy" id="2741070"/>
    <lineage>
        <taxon>Bacteria</taxon>
        <taxon>Pseudomonadati</taxon>
        <taxon>Myxococcota</taxon>
        <taxon>Myxococcia</taxon>
        <taxon>Myxococcales</taxon>
        <taxon>Sorangiineae</taxon>
        <taxon>Pendulisporaceae</taxon>
        <taxon>Pendulispora</taxon>
    </lineage>
</organism>
<dbReference type="SUPFAM" id="SSF53383">
    <property type="entry name" value="PLP-dependent transferases"/>
    <property type="match status" value="1"/>
</dbReference>
<dbReference type="InterPro" id="IPR015421">
    <property type="entry name" value="PyrdxlP-dep_Trfase_major"/>
</dbReference>
<sequence>MSAIATAGFGDGISERLKRLSPLLENMCFCGSSLRALHTIVELSQRRSGRACLLVLAPPKPSALMKALASQAGSKVVSAGSAALLCRAIAESGERIGAIAVQPEPSVRAQRRYLRRVRDLASAEGALMLCDESSSSAEALTAGYVHAMYGITPDLVCVRSSDEWDSHWLAGRAEILESGANHGIIP</sequence>
<name>A0ABZ2LGT0_9BACT</name>
<dbReference type="RefSeq" id="WP_394838760.1">
    <property type="nucleotide sequence ID" value="NZ_CP089929.1"/>
</dbReference>
<dbReference type="Proteomes" id="UP001374803">
    <property type="component" value="Chromosome"/>
</dbReference>